<evidence type="ECO:0000256" key="1">
    <source>
        <dbReference type="ARBA" id="ARBA00004123"/>
    </source>
</evidence>
<feature type="compositionally biased region" description="Polar residues" evidence="6">
    <location>
        <begin position="219"/>
        <end position="261"/>
    </location>
</feature>
<dbReference type="GO" id="GO:0005654">
    <property type="term" value="C:nucleoplasm"/>
    <property type="evidence" value="ECO:0007669"/>
    <property type="project" value="UniProtKB-ARBA"/>
</dbReference>
<dbReference type="GO" id="GO:0010468">
    <property type="term" value="P:regulation of gene expression"/>
    <property type="evidence" value="ECO:0007669"/>
    <property type="project" value="UniProtKB-ARBA"/>
</dbReference>
<protein>
    <recommendedName>
        <fullName evidence="9">Sin3 histone deacetylase corepressor complex component SDS3</fullName>
    </recommendedName>
</protein>
<dbReference type="OrthoDB" id="70376at2759"/>
<dbReference type="PANTHER" id="PTHR21964">
    <property type="entry name" value="BREAST CANCER METASTASIS-SUPPRESSOR 1"/>
    <property type="match status" value="1"/>
</dbReference>
<feature type="compositionally biased region" description="Low complexity" evidence="6">
    <location>
        <begin position="492"/>
        <end position="501"/>
    </location>
</feature>
<organism evidence="7 8">
    <name type="scientific">Fasciolopsis buskii</name>
    <dbReference type="NCBI Taxonomy" id="27845"/>
    <lineage>
        <taxon>Eukaryota</taxon>
        <taxon>Metazoa</taxon>
        <taxon>Spiralia</taxon>
        <taxon>Lophotrochozoa</taxon>
        <taxon>Platyhelminthes</taxon>
        <taxon>Trematoda</taxon>
        <taxon>Digenea</taxon>
        <taxon>Plagiorchiida</taxon>
        <taxon>Echinostomata</taxon>
        <taxon>Echinostomatoidea</taxon>
        <taxon>Fasciolidae</taxon>
        <taxon>Fasciolopsis</taxon>
    </lineage>
</organism>
<dbReference type="InterPro" id="IPR013907">
    <property type="entry name" value="Sds3"/>
</dbReference>
<evidence type="ECO:0000313" key="8">
    <source>
        <dbReference type="Proteomes" id="UP000728185"/>
    </source>
</evidence>
<dbReference type="SMART" id="SM01401">
    <property type="entry name" value="Sds3"/>
    <property type="match status" value="1"/>
</dbReference>
<feature type="compositionally biased region" description="Polar residues" evidence="6">
    <location>
        <begin position="445"/>
        <end position="464"/>
    </location>
</feature>
<proteinExistence type="predicted"/>
<keyword evidence="8" id="KW-1185">Reference proteome</keyword>
<feature type="region of interest" description="Disordered" evidence="6">
    <location>
        <begin position="209"/>
        <end position="261"/>
    </location>
</feature>
<evidence type="ECO:0000313" key="7">
    <source>
        <dbReference type="EMBL" id="KAA0183782.1"/>
    </source>
</evidence>
<sequence length="615" mass="64273">MKRKNAEKPNSCLVAHDDLSDISESEDSYEAKVSDIERQIKQLDDKVHPGMCSFSCSPLLLYTVPTEYLKAKRKIDSWYLDEKQRVQILHDYRLETVDLEYKKEYEACDQDCELEKRRIQDYLTSLCEELKRRLEQDKKNIELTPSGDILEFKPAITRKLRRRAGSEAPSAHANNFVYWGDLLLCGSAWPLNTVPCKGALTSLDTTSMTDVKSPAADGTASNEANTNATGLDTSDSTRPLSTSTASDLPVTTSTGPTNLGISSNSATKSNFFGSLGVNLFDGSLLAHLLTSINNSGCGGSNGGPGVAGNTSAAGSVGCAGLTGSSVTAGIANLASLTGAAALSNYLHGSTASSAAVAASLILPPNSGLVASVAAGITASPIIAAPPSTGKKRRQQNAAPTAQLNLLLPENDIYADLTVIRRACAKLAGMSGANTPGSARKHHATGHSNNSTLSGHNLLSPSHSADGSGWTGTGKSHRSDTVSGGGSGGGNGTTTTGSTISSPNPAGFGCSSWEHQLTTSGRLQSGGSIAPNASPGSGPCVWIDDGRLYCGQKCYQYGASVILEGRDGANQRCTGTITAIGAQDVAIRRSSDHGICRVTVQQLKQGRYTLWPAKIT</sequence>
<reference evidence="7" key="1">
    <citation type="submission" date="2019-05" db="EMBL/GenBank/DDBJ databases">
        <title>Annotation for the trematode Fasciolopsis buski.</title>
        <authorList>
            <person name="Choi Y.-J."/>
        </authorList>
    </citation>
    <scope>NUCLEOTIDE SEQUENCE</scope>
    <source>
        <strain evidence="7">HT</strain>
        <tissue evidence="7">Whole worm</tissue>
    </source>
</reference>
<keyword evidence="2" id="KW-0678">Repressor</keyword>
<evidence type="ECO:0000256" key="2">
    <source>
        <dbReference type="ARBA" id="ARBA00022491"/>
    </source>
</evidence>
<dbReference type="AlphaFoldDB" id="A0A8E0VDY6"/>
<name>A0A8E0VDY6_9TREM</name>
<evidence type="ECO:0000256" key="4">
    <source>
        <dbReference type="ARBA" id="ARBA00023163"/>
    </source>
</evidence>
<keyword evidence="3" id="KW-0805">Transcription regulation</keyword>
<dbReference type="Pfam" id="PF08598">
    <property type="entry name" value="Sds3"/>
    <property type="match status" value="1"/>
</dbReference>
<evidence type="ECO:0000256" key="3">
    <source>
        <dbReference type="ARBA" id="ARBA00023015"/>
    </source>
</evidence>
<comment type="caution">
    <text evidence="7">The sequence shown here is derived from an EMBL/GenBank/DDBJ whole genome shotgun (WGS) entry which is preliminary data.</text>
</comment>
<gene>
    <name evidence="7" type="ORF">FBUS_00751</name>
</gene>
<evidence type="ECO:0000256" key="6">
    <source>
        <dbReference type="SAM" id="MobiDB-lite"/>
    </source>
</evidence>
<dbReference type="EMBL" id="LUCM01011574">
    <property type="protein sequence ID" value="KAA0183782.1"/>
    <property type="molecule type" value="Genomic_DNA"/>
</dbReference>
<dbReference type="Proteomes" id="UP000728185">
    <property type="component" value="Unassembled WGS sequence"/>
</dbReference>
<feature type="compositionally biased region" description="Gly residues" evidence="6">
    <location>
        <begin position="482"/>
        <end position="491"/>
    </location>
</feature>
<evidence type="ECO:0008006" key="9">
    <source>
        <dbReference type="Google" id="ProtNLM"/>
    </source>
</evidence>
<evidence type="ECO:0000256" key="5">
    <source>
        <dbReference type="ARBA" id="ARBA00023242"/>
    </source>
</evidence>
<keyword evidence="4" id="KW-0804">Transcription</keyword>
<keyword evidence="5" id="KW-0539">Nucleus</keyword>
<accession>A0A8E0VDY6</accession>
<feature type="region of interest" description="Disordered" evidence="6">
    <location>
        <begin position="432"/>
        <end position="504"/>
    </location>
</feature>
<comment type="subcellular location">
    <subcellularLocation>
        <location evidence="1">Nucleus</location>
    </subcellularLocation>
</comment>